<keyword evidence="3" id="KW-1185">Reference proteome</keyword>
<comment type="caution">
    <text evidence="2">The sequence shown here is derived from an EMBL/GenBank/DDBJ whole genome shotgun (WGS) entry which is preliminary data.</text>
</comment>
<evidence type="ECO:0000256" key="1">
    <source>
        <dbReference type="SAM" id="SignalP"/>
    </source>
</evidence>
<protein>
    <submittedName>
        <fullName evidence="2">OB-fold putative lipoprotein</fullName>
    </submittedName>
</protein>
<evidence type="ECO:0000313" key="3">
    <source>
        <dbReference type="Proteomes" id="UP000812270"/>
    </source>
</evidence>
<reference evidence="2" key="1">
    <citation type="submission" date="2021-06" db="EMBL/GenBank/DDBJ databases">
        <authorList>
            <person name="Huq M.A."/>
        </authorList>
    </citation>
    <scope>NUCLEOTIDE SEQUENCE</scope>
    <source>
        <strain evidence="2">MAH-26</strain>
    </source>
</reference>
<keyword evidence="2" id="KW-0449">Lipoprotein</keyword>
<gene>
    <name evidence="2" type="ORF">KTO63_08695</name>
</gene>
<evidence type="ECO:0000313" key="2">
    <source>
        <dbReference type="EMBL" id="MBV4357220.1"/>
    </source>
</evidence>
<dbReference type="AlphaFoldDB" id="A0A9E2SC74"/>
<feature type="signal peptide" evidence="1">
    <location>
        <begin position="1"/>
        <end position="21"/>
    </location>
</feature>
<accession>A0A9E2SC74</accession>
<organism evidence="2 3">
    <name type="scientific">Pinibacter aurantiacus</name>
    <dbReference type="NCBI Taxonomy" id="2851599"/>
    <lineage>
        <taxon>Bacteria</taxon>
        <taxon>Pseudomonadati</taxon>
        <taxon>Bacteroidota</taxon>
        <taxon>Chitinophagia</taxon>
        <taxon>Chitinophagales</taxon>
        <taxon>Chitinophagaceae</taxon>
        <taxon>Pinibacter</taxon>
    </lineage>
</organism>
<dbReference type="InterPro" id="IPR024422">
    <property type="entry name" value="Protein_unknown_function_OB"/>
</dbReference>
<dbReference type="EMBL" id="JAHSPG010000003">
    <property type="protein sequence ID" value="MBV4357220.1"/>
    <property type="molecule type" value="Genomic_DNA"/>
</dbReference>
<feature type="chain" id="PRO_5038724672" evidence="1">
    <location>
        <begin position="22"/>
        <end position="136"/>
    </location>
</feature>
<dbReference type="RefSeq" id="WP_217790833.1">
    <property type="nucleotide sequence ID" value="NZ_JAHSPG010000003.1"/>
</dbReference>
<proteinExistence type="predicted"/>
<dbReference type="Pfam" id="PF12869">
    <property type="entry name" value="tRNA_anti-like"/>
    <property type="match status" value="1"/>
</dbReference>
<sequence>MRKKVLFLAAGIVLLCLAAWAYYAYQKPHTDARDIAPSANISAAELFNAYLSNETEADKNYTGKVISIKGTVNAVQKDSTTISILLSAGEKAAGGINCSFYNAQSLKVPSVNSLITIKGRCTGFLLDVNVVDCVIE</sequence>
<name>A0A9E2SC74_9BACT</name>
<dbReference type="Proteomes" id="UP000812270">
    <property type="component" value="Unassembled WGS sequence"/>
</dbReference>
<keyword evidence="1" id="KW-0732">Signal</keyword>